<evidence type="ECO:0000313" key="2">
    <source>
        <dbReference type="EMBL" id="MCP2365115.1"/>
    </source>
</evidence>
<proteinExistence type="predicted"/>
<gene>
    <name evidence="2" type="ORF">HD597_012135</name>
</gene>
<dbReference type="AlphaFoldDB" id="A0A9X2GW64"/>
<name>A0A9X2GW64_9ACTN</name>
<evidence type="ECO:0000256" key="1">
    <source>
        <dbReference type="SAM" id="Phobius"/>
    </source>
</evidence>
<feature type="transmembrane region" description="Helical" evidence="1">
    <location>
        <begin position="21"/>
        <end position="40"/>
    </location>
</feature>
<accession>A0A9X2GW64</accession>
<keyword evidence="3" id="KW-1185">Reference proteome</keyword>
<feature type="transmembrane region" description="Helical" evidence="1">
    <location>
        <begin position="46"/>
        <end position="67"/>
    </location>
</feature>
<comment type="caution">
    <text evidence="2">The sequence shown here is derived from an EMBL/GenBank/DDBJ whole genome shotgun (WGS) entry which is preliminary data.</text>
</comment>
<keyword evidence="1" id="KW-0812">Transmembrane</keyword>
<sequence length="127" mass="13190">MAAVPESSGDAGASPLPNKALWARVASAVGVSGTAGALALSGALLLAVTFLGVLTVLTGVVVTISLLRDDSRMFERLVCLTGLLLGRRVQSYLTTLRETDHTTPVVIKIEEVRPTPLPPADPSAEDK</sequence>
<dbReference type="Proteomes" id="UP001139648">
    <property type="component" value="Unassembled WGS sequence"/>
</dbReference>
<evidence type="ECO:0000313" key="3">
    <source>
        <dbReference type="Proteomes" id="UP001139648"/>
    </source>
</evidence>
<dbReference type="RefSeq" id="WP_253758169.1">
    <property type="nucleotide sequence ID" value="NZ_BAABKA010000110.1"/>
</dbReference>
<organism evidence="2 3">
    <name type="scientific">Nonomuraea thailandensis</name>
    <dbReference type="NCBI Taxonomy" id="1188745"/>
    <lineage>
        <taxon>Bacteria</taxon>
        <taxon>Bacillati</taxon>
        <taxon>Actinomycetota</taxon>
        <taxon>Actinomycetes</taxon>
        <taxon>Streptosporangiales</taxon>
        <taxon>Streptosporangiaceae</taxon>
        <taxon>Nonomuraea</taxon>
    </lineage>
</organism>
<keyword evidence="1" id="KW-0472">Membrane</keyword>
<dbReference type="EMBL" id="JAMZEB010000002">
    <property type="protein sequence ID" value="MCP2365115.1"/>
    <property type="molecule type" value="Genomic_DNA"/>
</dbReference>
<protein>
    <submittedName>
        <fullName evidence="2">Uncharacterized protein</fullName>
    </submittedName>
</protein>
<reference evidence="2" key="1">
    <citation type="submission" date="2022-06" db="EMBL/GenBank/DDBJ databases">
        <title>Sequencing the genomes of 1000 actinobacteria strains.</title>
        <authorList>
            <person name="Klenk H.-P."/>
        </authorList>
    </citation>
    <scope>NUCLEOTIDE SEQUENCE</scope>
    <source>
        <strain evidence="2">DSM 46694</strain>
    </source>
</reference>
<keyword evidence="1" id="KW-1133">Transmembrane helix</keyword>